<comment type="caution">
    <text evidence="6">The sequence shown here is derived from an EMBL/GenBank/DDBJ whole genome shotgun (WGS) entry which is preliminary data.</text>
</comment>
<evidence type="ECO:0000259" key="3">
    <source>
        <dbReference type="Pfam" id="PF24515"/>
    </source>
</evidence>
<keyword evidence="7" id="KW-1185">Reference proteome</keyword>
<feature type="domain" description="KNTC1 N-terminal" evidence="2">
    <location>
        <begin position="50"/>
        <end position="374"/>
    </location>
</feature>
<protein>
    <submittedName>
        <fullName evidence="6">10906_t:CDS:1</fullName>
    </submittedName>
</protein>
<feature type="domain" description="KNTC1 first ARM-repeats" evidence="5">
    <location>
        <begin position="415"/>
        <end position="654"/>
    </location>
</feature>
<feature type="domain" description="KNTC1 second ARM-repeats" evidence="4">
    <location>
        <begin position="775"/>
        <end position="943"/>
    </location>
</feature>
<evidence type="ECO:0000259" key="5">
    <source>
        <dbReference type="Pfam" id="PF24520"/>
    </source>
</evidence>
<evidence type="ECO:0000259" key="1">
    <source>
        <dbReference type="Pfam" id="PF10493"/>
    </source>
</evidence>
<name>A0A9N9AT75_9GLOM</name>
<dbReference type="GO" id="GO:0005828">
    <property type="term" value="C:kinetochore microtubule"/>
    <property type="evidence" value="ECO:0007669"/>
    <property type="project" value="TreeGrafter"/>
</dbReference>
<dbReference type="PANTHER" id="PTHR15688:SF1">
    <property type="entry name" value="KINETOCHORE-ASSOCIATED PROTEIN 1"/>
    <property type="match status" value="1"/>
</dbReference>
<dbReference type="SUPFAM" id="SSF69322">
    <property type="entry name" value="Tricorn protease domain 2"/>
    <property type="match status" value="1"/>
</dbReference>
<evidence type="ECO:0000313" key="7">
    <source>
        <dbReference type="Proteomes" id="UP000789572"/>
    </source>
</evidence>
<dbReference type="InterPro" id="IPR052802">
    <property type="entry name" value="KNTC1"/>
</dbReference>
<dbReference type="InterPro" id="IPR055402">
    <property type="entry name" value="KNTC1_N"/>
</dbReference>
<dbReference type="Gene3D" id="2.130.10.10">
    <property type="entry name" value="YVTN repeat-like/Quinoprotein amine dehydrogenase"/>
    <property type="match status" value="1"/>
</dbReference>
<sequence length="2002" mass="229479">MSNDLSAPSWTIQVFNQDDTVRLDLRLEEDLMSRNKTQPRYADRNQKNCVYKIESIACLSKDAEDKRVTIYDVVASADIICIALSTMVYVLNVAGKENTILIALEHTPQCIALSHDSKFLAIVDIMCNVTIYHVQTQKIVVGPYTVVDKNDSCQCKAVQFTNATSNSEREDLVIVWSDMKMSVLSNLDTSRMQEKNWYNNEPDMINIGLRDHGLYGDLLVSDVTLWNNKNSQNMTIATQDKDGKSSAISVWHCKSFTSSPSVNLTDAVAGMFECISITKVCLTHDNRVLVTLDSRGSIHMWDMRSLILLDYYPNVNIFDFILMSSPAKTSDAIYILALSNIDESTTSRSIQVIKLPGFVIINSVKVSIDCWLVRPENKHRRRLFYRTMADWDVDTISLVAQAVSETIPLKRFEQLISKRKYADAIRFAEQFDLDVEVVLKAKFSNMLTNTSEDLFEVYYDTTCDLAESLIKDLSQIKDDAFRINFCLQAILPTQSSTYKLLCYARSLIQSSPSSNCIHTTVVHQAIQRLGTWQMLNEYRGSLSGENACFNGKEWQKFRVCDLGLEMRRLIGMGNIKLASVVWRRHCIDEDLMSVIEDILNEMPENISIRELVPWLRDDLLPRIQNSEKRVKVISWVEHRARMIELREQDPHNALEIMRLIDDGGTDENCENTSRTFASTTPACYVDSIVNLPQFAPQRGGIESANAKLRQQLEDLVYLWDTHNFRLSLKEFCHETPNSIAIALLDCVAASELLQDAVARHFIPYVEKCGLPYDDLLVDYCLDYMDGVAGSGTATLSNALWESRILILVDCIRNVDSRVDVLIEFMRRTAVPWSDGLEALIKKCSTEQNLRRKEEFQEQYRLLQMRKMLLRYGIKNFNISDSTMAKGLLSHVLEHTDVDSVLEDSLMIVDTYPHLSKLEVYVLRMQTLCMTGSVDKVKDLLEKLTEIESAERTDELPNVIYCVCQQVLAWLIEIINDVATATDEELCVNYSWAINTAIEITHYVLSNTENEKSCTQLYLATPELLKELSGLKTLYQKFDIIISLDEYRDETVKRDTVRRFIEDREEAKMDENSMNIDSESKFRNFSNTLRLHATVYALTDVLGMDRIEPKGLMAEEAALRGDFQTAFTLCKELCEKYPGPCTAHVLIKIALLISKYISQQPEEVYRVDNDNKRLTTRILQLCQNAVLMCEDADISEYLDVFKTCELQDALFAQSELGDYRSALNKGEPFGMTIMNSAGSSTSTQELTIFDKEDAIDDIDAYATSLFEDHYHEVGLVLRSQECMELATSFTVESYNRKQTKCIDKNNRPSKMASKQSAHDGNLLTSTARRLMEYLRQNSSLQIALYLFQLFKEQILHASLDNWQDTEAEEFEHWELLEACVQKVLTSRHIDHWLGLGYMISLPMDKAYNTFRDGLVTVGSDYNRLIKLAGVGMGCATLWRQRTLFNDCKQLGANGRWWHQLRLLEIPFDDGQFRLSKDGDYQRKLIPALLKKTNFDIITVLEFTREYNIEADDYALFHCVKMLLFSEVDNYQSRIAGIIDDIVGKDKLSTMLMDHCLTRISPYDYERIHFLLKQVTMLQLNNENAIKSFEIIETLMNYSRNRPPSLEELAEAKKVIKGVEVPIGVEEVDVVRQKFPGCLHRLPFHLLRSDPWTVLKPELTEESISKLWPLTTLLGIRADKFLGAAIENLIARLTADKQSQSGDFKTTIKFNDFKGLVQKMQDNEVALTYLKYIADTFPCGPDRIQALQTGVYRGEYWYQSLAAKSVSFNYISGWAKKRFEAETWIAQEQDLEPGIKEITLPSMRMQANHGVYAKEETSIQKKLLYLLSCDDIETNVNKLLKYAYQQRASPKVTTLSRIRALSVLFQIACADEISRVHDYQDAKQHMQMLLYLIDFEELRISQTPKEFINSNKEALARSLWVKYSNEPKVVQLICNICLDYKVYDLTLWENSLKQLAKWGKHEYLMGILERTSTIPELALRFDSAQLDPPSIAVDEPLLKNGKIW</sequence>
<dbReference type="InterPro" id="IPR055403">
    <property type="entry name" value="ARM_KNTC1_1st"/>
</dbReference>
<dbReference type="Pfam" id="PF24515">
    <property type="entry name" value="ARM_KNTC1_3rd"/>
    <property type="match status" value="1"/>
</dbReference>
<dbReference type="InterPro" id="IPR055404">
    <property type="entry name" value="ARM_KNTC1_2nd"/>
</dbReference>
<dbReference type="PANTHER" id="PTHR15688">
    <property type="entry name" value="KINETOCHORE-ASSOCIATED PROTEIN 1"/>
    <property type="match status" value="1"/>
</dbReference>
<proteinExistence type="predicted"/>
<dbReference type="Pfam" id="PF24516">
    <property type="entry name" value="ARM_KNTC1_2nd"/>
    <property type="match status" value="1"/>
</dbReference>
<dbReference type="OrthoDB" id="343783at2759"/>
<feature type="domain" description="KNTC1 third ARM-repeats" evidence="3">
    <location>
        <begin position="1377"/>
        <end position="1571"/>
    </location>
</feature>
<evidence type="ECO:0000259" key="2">
    <source>
        <dbReference type="Pfam" id="PF24506"/>
    </source>
</evidence>
<dbReference type="GO" id="GO:1990423">
    <property type="term" value="C:RZZ complex"/>
    <property type="evidence" value="ECO:0007669"/>
    <property type="project" value="TreeGrafter"/>
</dbReference>
<organism evidence="6 7">
    <name type="scientific">Paraglomus occultum</name>
    <dbReference type="NCBI Taxonomy" id="144539"/>
    <lineage>
        <taxon>Eukaryota</taxon>
        <taxon>Fungi</taxon>
        <taxon>Fungi incertae sedis</taxon>
        <taxon>Mucoromycota</taxon>
        <taxon>Glomeromycotina</taxon>
        <taxon>Glomeromycetes</taxon>
        <taxon>Paraglomerales</taxon>
        <taxon>Paraglomeraceae</taxon>
        <taxon>Paraglomus</taxon>
    </lineage>
</organism>
<dbReference type="GO" id="GO:0007094">
    <property type="term" value="P:mitotic spindle assembly checkpoint signaling"/>
    <property type="evidence" value="ECO:0007669"/>
    <property type="project" value="TreeGrafter"/>
</dbReference>
<dbReference type="InterPro" id="IPR019527">
    <property type="entry name" value="RZZ-complex_KNTC1/ROD_C"/>
</dbReference>
<accession>A0A9N9AT75</accession>
<dbReference type="GO" id="GO:0000070">
    <property type="term" value="P:mitotic sister chromatid segregation"/>
    <property type="evidence" value="ECO:0007669"/>
    <property type="project" value="TreeGrafter"/>
</dbReference>
<feature type="domain" description="RZZ complex subunit KNTC1/ROD C-terminal" evidence="1">
    <location>
        <begin position="1638"/>
        <end position="1761"/>
    </location>
</feature>
<dbReference type="GO" id="GO:0031267">
    <property type="term" value="F:small GTPase binding"/>
    <property type="evidence" value="ECO:0007669"/>
    <property type="project" value="TreeGrafter"/>
</dbReference>
<reference evidence="6" key="1">
    <citation type="submission" date="2021-06" db="EMBL/GenBank/DDBJ databases">
        <authorList>
            <person name="Kallberg Y."/>
            <person name="Tangrot J."/>
            <person name="Rosling A."/>
        </authorList>
    </citation>
    <scope>NUCLEOTIDE SEQUENCE</scope>
    <source>
        <strain evidence="6">IA702</strain>
    </source>
</reference>
<gene>
    <name evidence="6" type="ORF">POCULU_LOCUS4572</name>
</gene>
<dbReference type="GO" id="GO:1903394">
    <property type="term" value="P:protein localization to kinetochore involved in kinetochore assembly"/>
    <property type="evidence" value="ECO:0007669"/>
    <property type="project" value="TreeGrafter"/>
</dbReference>
<dbReference type="Pfam" id="PF24506">
    <property type="entry name" value="KNTC1_N"/>
    <property type="match status" value="1"/>
</dbReference>
<dbReference type="Pfam" id="PF10493">
    <property type="entry name" value="Rod_C"/>
    <property type="match status" value="2"/>
</dbReference>
<feature type="domain" description="RZZ complex subunit KNTC1/ROD C-terminal" evidence="1">
    <location>
        <begin position="1811"/>
        <end position="1975"/>
    </location>
</feature>
<dbReference type="Pfam" id="PF24520">
    <property type="entry name" value="ARM_KNTC1_1st"/>
    <property type="match status" value="1"/>
</dbReference>
<dbReference type="InterPro" id="IPR015943">
    <property type="entry name" value="WD40/YVTN_repeat-like_dom_sf"/>
</dbReference>
<evidence type="ECO:0000259" key="4">
    <source>
        <dbReference type="Pfam" id="PF24516"/>
    </source>
</evidence>
<dbReference type="InterPro" id="IPR055405">
    <property type="entry name" value="ARM_KNTC1_3rd"/>
</dbReference>
<dbReference type="GO" id="GO:0005737">
    <property type="term" value="C:cytoplasm"/>
    <property type="evidence" value="ECO:0007669"/>
    <property type="project" value="TreeGrafter"/>
</dbReference>
<dbReference type="Proteomes" id="UP000789572">
    <property type="component" value="Unassembled WGS sequence"/>
</dbReference>
<evidence type="ECO:0000313" key="6">
    <source>
        <dbReference type="EMBL" id="CAG8541754.1"/>
    </source>
</evidence>
<dbReference type="EMBL" id="CAJVPJ010000603">
    <property type="protein sequence ID" value="CAG8541754.1"/>
    <property type="molecule type" value="Genomic_DNA"/>
</dbReference>